<dbReference type="AlphaFoldDB" id="A0A833GZ53"/>
<feature type="region of interest" description="Disordered" evidence="1">
    <location>
        <begin position="1"/>
        <end position="129"/>
    </location>
</feature>
<feature type="compositionally biased region" description="Polar residues" evidence="1">
    <location>
        <begin position="89"/>
        <end position="104"/>
    </location>
</feature>
<feature type="compositionally biased region" description="Low complexity" evidence="1">
    <location>
        <begin position="40"/>
        <end position="59"/>
    </location>
</feature>
<sequence length="515" mass="56083">MDSKEKTSSSDIADDLDLEPLNLDFELPPIEDSDLVGLESGSDFPSDFPSLDSDFGDLSTLDMQEGESQSGEPSYSVEDAFDAGGFPMSESSNEFGSELASNDFSTDDLSSEGLSSGDFASDEEEEPVTLTADELSDIVGADLEMETELSDFGGTEMNLGSSTDDDLELGAMPESDNASYGDLEELDLEMPEDSIQSDDLVLPDDLDMDLADISEQGFAADTAEIESGLPEIDGSFDFEPPADLAEDLSVNLSESDDEDVALSEDELDNILGDVDQGLAEPADEEHAMRDEMAHDMEDVDPLEFSDEELQREVLGDEVQMPQLSILDSDDDESITLTADELSNIVSDDLAISPSPFGSDEEVLTDDIDEMEAVQEFEGFDESGSESEELTEPSFSSDLEEAAQPSFFQEEEEGPVALTDDELADILEGTAIEEAAIDQGALEGEPEDALHEEPRAERMADELSLETGVKREELKKVIGYLDDLLGQLPEETVREFSRSEYFNLYKKVIEELGVFK</sequence>
<dbReference type="EMBL" id="WBUI01000021">
    <property type="protein sequence ID" value="KAB2930350.1"/>
    <property type="molecule type" value="Genomic_DNA"/>
</dbReference>
<evidence type="ECO:0000313" key="2">
    <source>
        <dbReference type="EMBL" id="KAB2930350.1"/>
    </source>
</evidence>
<reference evidence="2 3" key="1">
    <citation type="submission" date="2019-10" db="EMBL/GenBank/DDBJ databases">
        <title>Extracellular Electron Transfer in a Candidatus Methanoperedens spp. Enrichment Culture.</title>
        <authorList>
            <person name="Berger S."/>
            <person name="Rangel Shaw D."/>
            <person name="Berben T."/>
            <person name="In 'T Zandt M."/>
            <person name="Frank J."/>
            <person name="Reimann J."/>
            <person name="Jetten M.S.M."/>
            <person name="Welte C.U."/>
        </authorList>
    </citation>
    <scope>NUCLEOTIDE SEQUENCE [LARGE SCALE GENOMIC DNA]</scope>
    <source>
        <strain evidence="2">SB12</strain>
    </source>
</reference>
<protein>
    <submittedName>
        <fullName evidence="2">Uncharacterized protein</fullName>
    </submittedName>
</protein>
<gene>
    <name evidence="2" type="ORF">F9K24_16940</name>
</gene>
<proteinExistence type="predicted"/>
<feature type="compositionally biased region" description="Acidic residues" evidence="1">
    <location>
        <begin position="377"/>
        <end position="390"/>
    </location>
</feature>
<feature type="region of interest" description="Disordered" evidence="1">
    <location>
        <begin position="437"/>
        <end position="459"/>
    </location>
</feature>
<feature type="region of interest" description="Disordered" evidence="1">
    <location>
        <begin position="150"/>
        <end position="182"/>
    </location>
</feature>
<feature type="region of interest" description="Disordered" evidence="1">
    <location>
        <begin position="377"/>
        <end position="414"/>
    </location>
</feature>
<dbReference type="Proteomes" id="UP000460298">
    <property type="component" value="Unassembled WGS sequence"/>
</dbReference>
<accession>A0A833GZ53</accession>
<evidence type="ECO:0000256" key="1">
    <source>
        <dbReference type="SAM" id="MobiDB-lite"/>
    </source>
</evidence>
<name>A0A833GZ53_9LEPT</name>
<feature type="compositionally biased region" description="Basic and acidic residues" evidence="1">
    <location>
        <begin position="447"/>
        <end position="459"/>
    </location>
</feature>
<evidence type="ECO:0000313" key="3">
    <source>
        <dbReference type="Proteomes" id="UP000460298"/>
    </source>
</evidence>
<organism evidence="2 3">
    <name type="scientific">Leptonema illini</name>
    <dbReference type="NCBI Taxonomy" id="183"/>
    <lineage>
        <taxon>Bacteria</taxon>
        <taxon>Pseudomonadati</taxon>
        <taxon>Spirochaetota</taxon>
        <taxon>Spirochaetia</taxon>
        <taxon>Leptospirales</taxon>
        <taxon>Leptospiraceae</taxon>
        <taxon>Leptonema</taxon>
    </lineage>
</organism>
<comment type="caution">
    <text evidence="2">The sequence shown here is derived from an EMBL/GenBank/DDBJ whole genome shotgun (WGS) entry which is preliminary data.</text>
</comment>